<keyword evidence="3" id="KW-0808">Transferase</keyword>
<keyword evidence="2" id="KW-0433">Leucine-rich repeat</keyword>
<evidence type="ECO:0000256" key="6">
    <source>
        <dbReference type="ARBA" id="ARBA00022741"/>
    </source>
</evidence>
<evidence type="ECO:0000256" key="3">
    <source>
        <dbReference type="ARBA" id="ARBA00022679"/>
    </source>
</evidence>
<dbReference type="InterPro" id="IPR011009">
    <property type="entry name" value="Kinase-like_dom_sf"/>
</dbReference>
<dbReference type="Pfam" id="PF13855">
    <property type="entry name" value="LRR_8"/>
    <property type="match status" value="1"/>
</dbReference>
<feature type="compositionally biased region" description="Polar residues" evidence="12">
    <location>
        <begin position="837"/>
        <end position="850"/>
    </location>
</feature>
<dbReference type="PANTHER" id="PTHR48006">
    <property type="entry name" value="LEUCINE-RICH REPEAT-CONTAINING PROTEIN DDB_G0281931-RELATED"/>
    <property type="match status" value="1"/>
</dbReference>
<dbReference type="InterPro" id="IPR008271">
    <property type="entry name" value="Ser/Thr_kinase_AS"/>
</dbReference>
<reference evidence="15 16" key="2">
    <citation type="journal article" date="2018" name="Plant J.">
        <title>The Physcomitrella patens chromosome-scale assembly reveals moss genome structure and evolution.</title>
        <authorList>
            <person name="Lang D."/>
            <person name="Ullrich K.K."/>
            <person name="Murat F."/>
            <person name="Fuchs J."/>
            <person name="Jenkins J."/>
            <person name="Haas F.B."/>
            <person name="Piednoel M."/>
            <person name="Gundlach H."/>
            <person name="Van Bel M."/>
            <person name="Meyberg R."/>
            <person name="Vives C."/>
            <person name="Morata J."/>
            <person name="Symeonidi A."/>
            <person name="Hiss M."/>
            <person name="Muchero W."/>
            <person name="Kamisugi Y."/>
            <person name="Saleh O."/>
            <person name="Blanc G."/>
            <person name="Decker E.L."/>
            <person name="van Gessel N."/>
            <person name="Grimwood J."/>
            <person name="Hayes R.D."/>
            <person name="Graham S.W."/>
            <person name="Gunter L.E."/>
            <person name="McDaniel S.F."/>
            <person name="Hoernstein S.N.W."/>
            <person name="Larsson A."/>
            <person name="Li F.W."/>
            <person name="Perroud P.F."/>
            <person name="Phillips J."/>
            <person name="Ranjan P."/>
            <person name="Rokshar D.S."/>
            <person name="Rothfels C.J."/>
            <person name="Schneider L."/>
            <person name="Shu S."/>
            <person name="Stevenson D.W."/>
            <person name="Thummler F."/>
            <person name="Tillich M."/>
            <person name="Villarreal Aguilar J.C."/>
            <person name="Widiez T."/>
            <person name="Wong G.K."/>
            <person name="Wymore A."/>
            <person name="Zhang Y."/>
            <person name="Zimmer A.D."/>
            <person name="Quatrano R.S."/>
            <person name="Mayer K.F.X."/>
            <person name="Goodstein D."/>
            <person name="Casacuberta J.M."/>
            <person name="Vandepoele K."/>
            <person name="Reski R."/>
            <person name="Cuming A.C."/>
            <person name="Tuskan G.A."/>
            <person name="Maumus F."/>
            <person name="Salse J."/>
            <person name="Schmutz J."/>
            <person name="Rensing S.A."/>
        </authorList>
    </citation>
    <scope>NUCLEOTIDE SEQUENCE [LARGE SCALE GENOMIC DNA]</scope>
    <source>
        <strain evidence="15 16">cv. Gransden 2004</strain>
    </source>
</reference>
<dbReference type="Gene3D" id="3.80.10.10">
    <property type="entry name" value="Ribonuclease Inhibitor"/>
    <property type="match status" value="2"/>
</dbReference>
<name>A0A7I4D4Z9_PHYPA</name>
<keyword evidence="8 11" id="KW-0067">ATP-binding</keyword>
<sequence length="861" mass="94813">MSVIHFNGSKFRVAPTPNTQVQLIFQAVTRLSHATLEQGIALQEVKNSGWITQNLTSWTPGTDPCVSHWVGIDCDTMGNIITLNLTHTGLRGPIPLALGRLTLLKYLDLGNDKTCEGCGPWNRVTGDLTALGTLVNLERLILTSNELSLSTFPTAIFQLTKLTDLRLDNTLIEGGIPLRISTLHNLQYLYLGNNSFGGTIPGSALSSLTNLKELSLWGNSLNGVLPPELGNLVNLTYLNANKNNLYGGLPPEYGKLTLLKKLLLYKNTFTGPIPDTWRGMTSMQDLEINVNYLYGGLPSWLLKMPAIKILQLGNNQLSGQTLPVLNISTAPSLKYLYADCNYLEGVRPKIDNITAALDYNCWENEGSLDSACVRALNCLNFQLAVSNGKCPVCPSGQHMVNTTTCICFRDPENSSKKLAIAAIVGGVVGGVFLLLLVVAFFIFRARKKSRKSQPAVSHPDYFQIENGGSTRSLSQSWEAPGGVHHFSIKEIIKATNRFDKANEIGEGGFGKVFVGKFPCGRSLAIKQACIADYSSETGRGQFRNEVSLLSRLHHKNLVRLEGFCDDGGQQILVYEYMKLGNLHDLLHGNVQGKHVTLDWYKRLEIAVNVAQGLDYLHSFAHPPVIHRDVKPSNILLDDNLVAKVADFGISKETIEMGTHVSTRPVGTAGYWDPQYFLRLQLTAASDVYSYGIVLLELITGRKAIESDGLEEDTNIVEWTRAKMEACQDALHSIVDPRLEGDYPKRIFKYLVDLALKCASFERQTRPTMKYVVSVLEPLLQEAERPPQRSSQSLSFSRPLSSSTTETKVGGTGSSKSTIRSDIEFSNLTGDTWDTFPTVASTRTEVPQRGQSPELEKPSSTI</sequence>
<gene>
    <name evidence="15" type="primary">LOC112276442</name>
</gene>
<keyword evidence="6 11" id="KW-0547">Nucleotide-binding</keyword>
<evidence type="ECO:0000313" key="16">
    <source>
        <dbReference type="Proteomes" id="UP000006727"/>
    </source>
</evidence>
<dbReference type="InterPro" id="IPR051824">
    <property type="entry name" value="LRR_Rcpt-Like_S/T_Kinase"/>
</dbReference>
<evidence type="ECO:0000256" key="1">
    <source>
        <dbReference type="ARBA" id="ARBA00004370"/>
    </source>
</evidence>
<dbReference type="FunFam" id="3.30.200.20:FF:000964">
    <property type="entry name" value="Predicted protein"/>
    <property type="match status" value="1"/>
</dbReference>
<keyword evidence="9 13" id="KW-1133">Transmembrane helix</keyword>
<feature type="compositionally biased region" description="Low complexity" evidence="12">
    <location>
        <begin position="787"/>
        <end position="802"/>
    </location>
</feature>
<evidence type="ECO:0000256" key="8">
    <source>
        <dbReference type="ARBA" id="ARBA00022840"/>
    </source>
</evidence>
<evidence type="ECO:0000256" key="2">
    <source>
        <dbReference type="ARBA" id="ARBA00022614"/>
    </source>
</evidence>
<keyword evidence="4 13" id="KW-0812">Transmembrane</keyword>
<keyword evidence="5" id="KW-0677">Repeat</keyword>
<feature type="binding site" evidence="11">
    <location>
        <position position="526"/>
    </location>
    <ligand>
        <name>ATP</name>
        <dbReference type="ChEBI" id="CHEBI:30616"/>
    </ligand>
</feature>
<evidence type="ECO:0000256" key="12">
    <source>
        <dbReference type="SAM" id="MobiDB-lite"/>
    </source>
</evidence>
<dbReference type="FunFam" id="3.80.10.10:FF:000383">
    <property type="entry name" value="Leucine-rich repeat receptor protein kinase EMS1"/>
    <property type="match status" value="1"/>
</dbReference>
<dbReference type="SMART" id="SM00220">
    <property type="entry name" value="S_TKc"/>
    <property type="match status" value="1"/>
</dbReference>
<dbReference type="Pfam" id="PF00069">
    <property type="entry name" value="Pkinase"/>
    <property type="match status" value="1"/>
</dbReference>
<dbReference type="PROSITE" id="PS00107">
    <property type="entry name" value="PROTEIN_KINASE_ATP"/>
    <property type="match status" value="1"/>
</dbReference>
<dbReference type="Gene3D" id="1.20.5.510">
    <property type="entry name" value="Single helix bin"/>
    <property type="match status" value="1"/>
</dbReference>
<dbReference type="InParanoid" id="A0A7I4D4Z9"/>
<dbReference type="InterPro" id="IPR032675">
    <property type="entry name" value="LRR_dom_sf"/>
</dbReference>
<feature type="domain" description="Protein kinase" evidence="14">
    <location>
        <begin position="498"/>
        <end position="779"/>
    </location>
</feature>
<evidence type="ECO:0000256" key="7">
    <source>
        <dbReference type="ARBA" id="ARBA00022777"/>
    </source>
</evidence>
<keyword evidence="7" id="KW-0418">Kinase</keyword>
<dbReference type="GO" id="GO:0016020">
    <property type="term" value="C:membrane"/>
    <property type="evidence" value="ECO:0007669"/>
    <property type="project" value="UniProtKB-SubCell"/>
</dbReference>
<protein>
    <recommendedName>
        <fullName evidence="14">Protein kinase domain-containing protein</fullName>
    </recommendedName>
</protein>
<reference evidence="15" key="3">
    <citation type="submission" date="2020-12" db="UniProtKB">
        <authorList>
            <consortium name="EnsemblPlants"/>
        </authorList>
    </citation>
    <scope>IDENTIFICATION</scope>
</reference>
<proteinExistence type="predicted"/>
<dbReference type="InterPro" id="IPR003591">
    <property type="entry name" value="Leu-rich_rpt_typical-subtyp"/>
</dbReference>
<organism evidence="15 16">
    <name type="scientific">Physcomitrium patens</name>
    <name type="common">Spreading-leaved earth moss</name>
    <name type="synonym">Physcomitrella patens</name>
    <dbReference type="NCBI Taxonomy" id="3218"/>
    <lineage>
        <taxon>Eukaryota</taxon>
        <taxon>Viridiplantae</taxon>
        <taxon>Streptophyta</taxon>
        <taxon>Embryophyta</taxon>
        <taxon>Bryophyta</taxon>
        <taxon>Bryophytina</taxon>
        <taxon>Bryopsida</taxon>
        <taxon>Funariidae</taxon>
        <taxon>Funariales</taxon>
        <taxon>Funariaceae</taxon>
        <taxon>Physcomitrium</taxon>
    </lineage>
</organism>
<dbReference type="InterPro" id="IPR000719">
    <property type="entry name" value="Prot_kinase_dom"/>
</dbReference>
<dbReference type="Gene3D" id="3.30.200.20">
    <property type="entry name" value="Phosphorylase Kinase, domain 1"/>
    <property type="match status" value="1"/>
</dbReference>
<evidence type="ECO:0000256" key="11">
    <source>
        <dbReference type="PROSITE-ProRule" id="PRU10141"/>
    </source>
</evidence>
<dbReference type="Gene3D" id="1.10.510.10">
    <property type="entry name" value="Transferase(Phosphotransferase) domain 1"/>
    <property type="match status" value="1"/>
</dbReference>
<dbReference type="AlphaFoldDB" id="A0A7I4D4Z9"/>
<dbReference type="SMART" id="SM00369">
    <property type="entry name" value="LRR_TYP"/>
    <property type="match status" value="3"/>
</dbReference>
<keyword evidence="10 13" id="KW-0472">Membrane</keyword>
<dbReference type="GO" id="GO:0005524">
    <property type="term" value="F:ATP binding"/>
    <property type="evidence" value="ECO:0007669"/>
    <property type="project" value="UniProtKB-UniRule"/>
</dbReference>
<evidence type="ECO:0000259" key="14">
    <source>
        <dbReference type="PROSITE" id="PS50011"/>
    </source>
</evidence>
<evidence type="ECO:0000256" key="10">
    <source>
        <dbReference type="ARBA" id="ARBA00023136"/>
    </source>
</evidence>
<dbReference type="Proteomes" id="UP000006727">
    <property type="component" value="Chromosome 2"/>
</dbReference>
<evidence type="ECO:0000256" key="4">
    <source>
        <dbReference type="ARBA" id="ARBA00022692"/>
    </source>
</evidence>
<dbReference type="PROSITE" id="PS50011">
    <property type="entry name" value="PROTEIN_KINASE_DOM"/>
    <property type="match status" value="1"/>
</dbReference>
<evidence type="ECO:0000313" key="15">
    <source>
        <dbReference type="EnsemblPlants" id="Pp3c2_27480V3.5"/>
    </source>
</evidence>
<comment type="subcellular location">
    <subcellularLocation>
        <location evidence="1">Membrane</location>
    </subcellularLocation>
</comment>
<dbReference type="Gramene" id="Pp3c2_27480V3.5">
    <property type="protein sequence ID" value="Pp3c2_27480V3.5"/>
    <property type="gene ID" value="Pp3c2_27480"/>
</dbReference>
<keyword evidence="16" id="KW-1185">Reference proteome</keyword>
<dbReference type="EnsemblPlants" id="Pp3c2_27480V3.5">
    <property type="protein sequence ID" value="Pp3c2_27480V3.5"/>
    <property type="gene ID" value="Pp3c2_27480"/>
</dbReference>
<dbReference type="InterPro" id="IPR001611">
    <property type="entry name" value="Leu-rich_rpt"/>
</dbReference>
<feature type="transmembrane region" description="Helical" evidence="13">
    <location>
        <begin position="418"/>
        <end position="443"/>
    </location>
</feature>
<dbReference type="PANTHER" id="PTHR48006:SF51">
    <property type="entry name" value="PROTEIN KINASE DOMAIN-CONTAINING PROTEIN"/>
    <property type="match status" value="1"/>
</dbReference>
<evidence type="ECO:0000256" key="5">
    <source>
        <dbReference type="ARBA" id="ARBA00022737"/>
    </source>
</evidence>
<dbReference type="FunFam" id="1.10.510.10:FF:001248">
    <property type="entry name" value="Predicted protein"/>
    <property type="match status" value="1"/>
</dbReference>
<dbReference type="SUPFAM" id="SSF56112">
    <property type="entry name" value="Protein kinase-like (PK-like)"/>
    <property type="match status" value="1"/>
</dbReference>
<dbReference type="PROSITE" id="PS00108">
    <property type="entry name" value="PROTEIN_KINASE_ST"/>
    <property type="match status" value="1"/>
</dbReference>
<evidence type="ECO:0000256" key="9">
    <source>
        <dbReference type="ARBA" id="ARBA00022989"/>
    </source>
</evidence>
<evidence type="ECO:0000256" key="13">
    <source>
        <dbReference type="SAM" id="Phobius"/>
    </source>
</evidence>
<dbReference type="SUPFAM" id="SSF52058">
    <property type="entry name" value="L domain-like"/>
    <property type="match status" value="1"/>
</dbReference>
<accession>A0A7I4D4Z9</accession>
<dbReference type="InterPro" id="IPR017441">
    <property type="entry name" value="Protein_kinase_ATP_BS"/>
</dbReference>
<feature type="region of interest" description="Disordered" evidence="12">
    <location>
        <begin position="782"/>
        <end position="861"/>
    </location>
</feature>
<feature type="compositionally biased region" description="Polar residues" evidence="12">
    <location>
        <begin position="813"/>
        <end position="831"/>
    </location>
</feature>
<dbReference type="EMBL" id="ABEU02000002">
    <property type="status" value="NOT_ANNOTATED_CDS"/>
    <property type="molecule type" value="Genomic_DNA"/>
</dbReference>
<dbReference type="GO" id="GO:0004672">
    <property type="term" value="F:protein kinase activity"/>
    <property type="evidence" value="ECO:0007669"/>
    <property type="project" value="InterPro"/>
</dbReference>
<reference evidence="15 16" key="1">
    <citation type="journal article" date="2008" name="Science">
        <title>The Physcomitrella genome reveals evolutionary insights into the conquest of land by plants.</title>
        <authorList>
            <person name="Rensing S."/>
            <person name="Lang D."/>
            <person name="Zimmer A."/>
            <person name="Terry A."/>
            <person name="Salamov A."/>
            <person name="Shapiro H."/>
            <person name="Nishiyama T."/>
            <person name="Perroud P.-F."/>
            <person name="Lindquist E."/>
            <person name="Kamisugi Y."/>
            <person name="Tanahashi T."/>
            <person name="Sakakibara K."/>
            <person name="Fujita T."/>
            <person name="Oishi K."/>
            <person name="Shin-I T."/>
            <person name="Kuroki Y."/>
            <person name="Toyoda A."/>
            <person name="Suzuki Y."/>
            <person name="Hashimoto A."/>
            <person name="Yamaguchi K."/>
            <person name="Sugano A."/>
            <person name="Kohara Y."/>
            <person name="Fujiyama A."/>
            <person name="Anterola A."/>
            <person name="Aoki S."/>
            <person name="Ashton N."/>
            <person name="Barbazuk W.B."/>
            <person name="Barker E."/>
            <person name="Bennetzen J."/>
            <person name="Bezanilla M."/>
            <person name="Blankenship R."/>
            <person name="Cho S.H."/>
            <person name="Dutcher S."/>
            <person name="Estelle M."/>
            <person name="Fawcett J.A."/>
            <person name="Gundlach H."/>
            <person name="Hanada K."/>
            <person name="Heyl A."/>
            <person name="Hicks K.A."/>
            <person name="Hugh J."/>
            <person name="Lohr M."/>
            <person name="Mayer K."/>
            <person name="Melkozernov A."/>
            <person name="Murata T."/>
            <person name="Nelson D."/>
            <person name="Pils B."/>
            <person name="Prigge M."/>
            <person name="Reiss B."/>
            <person name="Renner T."/>
            <person name="Rombauts S."/>
            <person name="Rushton P."/>
            <person name="Sanderfoot A."/>
            <person name="Schween G."/>
            <person name="Shiu S.-H."/>
            <person name="Stueber K."/>
            <person name="Theodoulou F.L."/>
            <person name="Tu H."/>
            <person name="Van de Peer Y."/>
            <person name="Verrier P.J."/>
            <person name="Waters E."/>
            <person name="Wood A."/>
            <person name="Yang L."/>
            <person name="Cove D."/>
            <person name="Cuming A."/>
            <person name="Hasebe M."/>
            <person name="Lucas S."/>
            <person name="Mishler D.B."/>
            <person name="Reski R."/>
            <person name="Grigoriev I."/>
            <person name="Quatrano R.S."/>
            <person name="Boore J.L."/>
        </authorList>
    </citation>
    <scope>NUCLEOTIDE SEQUENCE [LARGE SCALE GENOMIC DNA]</scope>
    <source>
        <strain evidence="15 16">cv. Gransden 2004</strain>
    </source>
</reference>